<accession>A0AAD4SU41</accession>
<dbReference type="EMBL" id="JAJJMB010008783">
    <property type="protein sequence ID" value="KAI3920913.1"/>
    <property type="molecule type" value="Genomic_DNA"/>
</dbReference>
<dbReference type="Proteomes" id="UP001202328">
    <property type="component" value="Unassembled WGS sequence"/>
</dbReference>
<protein>
    <submittedName>
        <fullName evidence="1">Uncharacterized protein</fullName>
    </submittedName>
</protein>
<name>A0AAD4SU41_9MAGN</name>
<dbReference type="AlphaFoldDB" id="A0AAD4SU41"/>
<proteinExistence type="predicted"/>
<comment type="caution">
    <text evidence="1">The sequence shown here is derived from an EMBL/GenBank/DDBJ whole genome shotgun (WGS) entry which is preliminary data.</text>
</comment>
<sequence length="95" mass="11085">MDYWIFEEILNLKFEAIADTLSFVFLWVALKGNMKNGRSLFRMAGLEKFRSPRNGIRMIHQIEKVIGQTGKFRKHTYEEDAEEWDSGGKRKSIGA</sequence>
<reference evidence="1" key="1">
    <citation type="submission" date="2022-04" db="EMBL/GenBank/DDBJ databases">
        <title>A functionally conserved STORR gene fusion in Papaver species that diverged 16.8 million years ago.</title>
        <authorList>
            <person name="Catania T."/>
        </authorList>
    </citation>
    <scope>NUCLEOTIDE SEQUENCE</scope>
    <source>
        <strain evidence="1">S-188037</strain>
    </source>
</reference>
<organism evidence="1 2">
    <name type="scientific">Papaver atlanticum</name>
    <dbReference type="NCBI Taxonomy" id="357466"/>
    <lineage>
        <taxon>Eukaryota</taxon>
        <taxon>Viridiplantae</taxon>
        <taxon>Streptophyta</taxon>
        <taxon>Embryophyta</taxon>
        <taxon>Tracheophyta</taxon>
        <taxon>Spermatophyta</taxon>
        <taxon>Magnoliopsida</taxon>
        <taxon>Ranunculales</taxon>
        <taxon>Papaveraceae</taxon>
        <taxon>Papaveroideae</taxon>
        <taxon>Papaver</taxon>
    </lineage>
</organism>
<evidence type="ECO:0000313" key="1">
    <source>
        <dbReference type="EMBL" id="KAI3920913.1"/>
    </source>
</evidence>
<gene>
    <name evidence="1" type="ORF">MKW98_015901</name>
</gene>
<evidence type="ECO:0000313" key="2">
    <source>
        <dbReference type="Proteomes" id="UP001202328"/>
    </source>
</evidence>
<keyword evidence="2" id="KW-1185">Reference proteome</keyword>